<proteinExistence type="predicted"/>
<name>A0A8T0H574_CERPU</name>
<evidence type="ECO:0008006" key="4">
    <source>
        <dbReference type="Google" id="ProtNLM"/>
    </source>
</evidence>
<evidence type="ECO:0000313" key="3">
    <source>
        <dbReference type="Proteomes" id="UP000822688"/>
    </source>
</evidence>
<keyword evidence="1" id="KW-0732">Signal</keyword>
<comment type="caution">
    <text evidence="2">The sequence shown here is derived from an EMBL/GenBank/DDBJ whole genome shotgun (WGS) entry which is preliminary data.</text>
</comment>
<reference evidence="2" key="1">
    <citation type="submission" date="2020-06" db="EMBL/GenBank/DDBJ databases">
        <title>WGS assembly of Ceratodon purpureus strain R40.</title>
        <authorList>
            <person name="Carey S.B."/>
            <person name="Jenkins J."/>
            <person name="Shu S."/>
            <person name="Lovell J.T."/>
            <person name="Sreedasyam A."/>
            <person name="Maumus F."/>
            <person name="Tiley G.P."/>
            <person name="Fernandez-Pozo N."/>
            <person name="Barry K."/>
            <person name="Chen C."/>
            <person name="Wang M."/>
            <person name="Lipzen A."/>
            <person name="Daum C."/>
            <person name="Saski C.A."/>
            <person name="Payton A.C."/>
            <person name="Mcbreen J.C."/>
            <person name="Conrad R.E."/>
            <person name="Kollar L.M."/>
            <person name="Olsson S."/>
            <person name="Huttunen S."/>
            <person name="Landis J.B."/>
            <person name="Wickett N.J."/>
            <person name="Johnson M.G."/>
            <person name="Rensing S.A."/>
            <person name="Grimwood J."/>
            <person name="Schmutz J."/>
            <person name="Mcdaniel S.F."/>
        </authorList>
    </citation>
    <scope>NUCLEOTIDE SEQUENCE</scope>
    <source>
        <strain evidence="2">R40</strain>
    </source>
</reference>
<evidence type="ECO:0000313" key="2">
    <source>
        <dbReference type="EMBL" id="KAG0566400.1"/>
    </source>
</evidence>
<gene>
    <name evidence="2" type="ORF">KC19_7G061200</name>
</gene>
<protein>
    <recommendedName>
        <fullName evidence="4">Secreted protein</fullName>
    </recommendedName>
</protein>
<dbReference type="EMBL" id="CM026428">
    <property type="protein sequence ID" value="KAG0566400.1"/>
    <property type="molecule type" value="Genomic_DNA"/>
</dbReference>
<feature type="chain" id="PRO_5035914531" description="Secreted protein" evidence="1">
    <location>
        <begin position="23"/>
        <end position="81"/>
    </location>
</feature>
<keyword evidence="3" id="KW-1185">Reference proteome</keyword>
<dbReference type="AlphaFoldDB" id="A0A8T0H574"/>
<sequence length="81" mass="8489">MAILSPLVFASVLRLLLVLGLAARSHLSSAVFLGFAMSSFSRFYAFECELVTSGCPCISSFCATVRSGFFSVSLGSVAVLA</sequence>
<dbReference type="Proteomes" id="UP000822688">
    <property type="component" value="Chromosome 7"/>
</dbReference>
<organism evidence="2 3">
    <name type="scientific">Ceratodon purpureus</name>
    <name type="common">Fire moss</name>
    <name type="synonym">Dicranum purpureum</name>
    <dbReference type="NCBI Taxonomy" id="3225"/>
    <lineage>
        <taxon>Eukaryota</taxon>
        <taxon>Viridiplantae</taxon>
        <taxon>Streptophyta</taxon>
        <taxon>Embryophyta</taxon>
        <taxon>Bryophyta</taxon>
        <taxon>Bryophytina</taxon>
        <taxon>Bryopsida</taxon>
        <taxon>Dicranidae</taxon>
        <taxon>Pseudoditrichales</taxon>
        <taxon>Ditrichaceae</taxon>
        <taxon>Ceratodon</taxon>
    </lineage>
</organism>
<accession>A0A8T0H574</accession>
<feature type="signal peptide" evidence="1">
    <location>
        <begin position="1"/>
        <end position="22"/>
    </location>
</feature>
<evidence type="ECO:0000256" key="1">
    <source>
        <dbReference type="SAM" id="SignalP"/>
    </source>
</evidence>